<protein>
    <recommendedName>
        <fullName evidence="5">UPF0182 protein D8Y23_06085</fullName>
    </recommendedName>
</protein>
<dbReference type="OrthoDB" id="9763654at2"/>
<dbReference type="InterPro" id="IPR005372">
    <property type="entry name" value="UPF0182"/>
</dbReference>
<comment type="similarity">
    <text evidence="5">Belongs to the UPF0182 family.</text>
</comment>
<dbReference type="AlphaFoldDB" id="A0A443JIH2"/>
<dbReference type="EMBL" id="RBZY01000016">
    <property type="protein sequence ID" value="RWR20387.1"/>
    <property type="molecule type" value="Genomic_DNA"/>
</dbReference>
<feature type="transmembrane region" description="Helical" evidence="5">
    <location>
        <begin position="211"/>
        <end position="228"/>
    </location>
</feature>
<comment type="caution">
    <text evidence="7">The sequence shown here is derived from an EMBL/GenBank/DDBJ whole genome shotgun (WGS) entry which is preliminary data.</text>
</comment>
<feature type="region of interest" description="Disordered" evidence="6">
    <location>
        <begin position="878"/>
        <end position="915"/>
    </location>
</feature>
<evidence type="ECO:0000256" key="3">
    <source>
        <dbReference type="ARBA" id="ARBA00022989"/>
    </source>
</evidence>
<feature type="transmembrane region" description="Helical" evidence="5">
    <location>
        <begin position="112"/>
        <end position="133"/>
    </location>
</feature>
<keyword evidence="3 5" id="KW-1133">Transmembrane helix</keyword>
<gene>
    <name evidence="7" type="ORF">D8Y23_06085</name>
</gene>
<feature type="transmembrane region" description="Helical" evidence="5">
    <location>
        <begin position="60"/>
        <end position="86"/>
    </location>
</feature>
<sequence length="981" mass="107149">MTTTSAPNQATPPNRSRRIISISLAVIAALVVAFFVFANLYSDWMWFSQLGFTEVLTTQWIARTVMFVVGFLAMAVPVWGVIQLAYRLRPVYARLSSQLDRYQEVVEPLRRLAMWGIPIFFGFFAGFAASAQWETTWLWFNGVATSTTDPQFGLDTGFYLFGLPFYTTVVGFASGVVLVCLLLTAVVSYLYGSVRVGQRELRISKAARIQLAVLAGIYLLLQGASLWLDRYSTLITQEDRITGPAYVGVNAVIPGQTILAIAAVIVALAFFITAVIGRWRYPLIATALLVVSAIVVGAAIPWAVTTFQVRPNQLSLESQYYQRNLDSTKAAYGIDGVEKENFEAATTAEAGQLRNDAASTAQLRIMDPAIISPTVRQLEQYRAYYQFGNPLDVDRYQINGQSQDAVVALRELNIQQLGDAATWQNTTLVYTHGYGMVAAAGNERTDDGDPVFLEQAIPGTGFLTDLNYEPRVYFGEQSPPYSIVGGPEGGEDIELDYPLGADGGTETRTTFRGDGGPSVGNVFNRLIYALKFQSEQILFSDYVNEDSQILYDRNPKDRVQKVAPYLTLDSDPYPTVVDGRIQWVIDGYTTSANYPYSTGVSLSRAIADSNTPSPTYSLDNINYIRNSVKATVDAYDGKVTLYAWDDEDPILQAWQKVYPSSLEPWSEMSADLMSHVRYPTDLMKVQRSMLGVYHVDDARSFFQQDNRWATPNDPQDPNSLQPPYYLTMKMPSQDEPTYSMFTSFIPASQGQARNVLTGYLAVDSNAGDEKGTKREDYGRLRMLVIDAATTVPGPGQVQNTFDSDTAVSSQINILQQGQSQVLNGNLLTLPVGGGLLYVQPVFVQSSGGTQLPQLRRVLVAFGNRIAFENTLSEALDTLFGGDSGAETGDESVAPTDPTDQPDQGGDTPATPNAPAGDYAAALVEAQEALAAKQAALTAGNLAEFATQDARLNAAVQRLIELEGQAQDSAESTPTPAPTPAG</sequence>
<name>A0A443JIH2_9MICO</name>
<proteinExistence type="inferred from homology"/>
<evidence type="ECO:0000313" key="8">
    <source>
        <dbReference type="Proteomes" id="UP000285970"/>
    </source>
</evidence>
<evidence type="ECO:0000256" key="6">
    <source>
        <dbReference type="SAM" id="MobiDB-lite"/>
    </source>
</evidence>
<dbReference type="PANTHER" id="PTHR39344:SF1">
    <property type="entry name" value="UPF0182 PROTEIN SLL1060"/>
    <property type="match status" value="1"/>
</dbReference>
<dbReference type="PANTHER" id="PTHR39344">
    <property type="entry name" value="UPF0182 PROTEIN SLL1060"/>
    <property type="match status" value="1"/>
</dbReference>
<evidence type="ECO:0000256" key="4">
    <source>
        <dbReference type="ARBA" id="ARBA00023136"/>
    </source>
</evidence>
<reference evidence="7 8" key="1">
    <citation type="journal article" date="2018" name="Front. Microbiol.">
        <title>Novel Insights Into Bacterial Dimethylsulfoniopropionate Catabolism in the East China Sea.</title>
        <authorList>
            <person name="Liu J."/>
            <person name="Liu J."/>
            <person name="Zhang S.H."/>
            <person name="Liang J."/>
            <person name="Lin H."/>
            <person name="Song D."/>
            <person name="Yang G.P."/>
            <person name="Todd J.D."/>
            <person name="Zhang X.H."/>
        </authorList>
    </citation>
    <scope>NUCLEOTIDE SEQUENCE [LARGE SCALE GENOMIC DNA]</scope>
    <source>
        <strain evidence="7 8">ZYFD042</strain>
    </source>
</reference>
<dbReference type="GO" id="GO:0005886">
    <property type="term" value="C:plasma membrane"/>
    <property type="evidence" value="ECO:0007669"/>
    <property type="project" value="UniProtKB-SubCell"/>
</dbReference>
<feature type="region of interest" description="Disordered" evidence="6">
    <location>
        <begin position="962"/>
        <end position="981"/>
    </location>
</feature>
<keyword evidence="2 5" id="KW-0812">Transmembrane</keyword>
<evidence type="ECO:0000256" key="2">
    <source>
        <dbReference type="ARBA" id="ARBA00022692"/>
    </source>
</evidence>
<feature type="transmembrane region" description="Helical" evidence="5">
    <location>
        <begin position="19"/>
        <end position="40"/>
    </location>
</feature>
<keyword evidence="4 5" id="KW-0472">Membrane</keyword>
<organism evidence="7 8">
    <name type="scientific">Microbacterium enclense</name>
    <dbReference type="NCBI Taxonomy" id="993073"/>
    <lineage>
        <taxon>Bacteria</taxon>
        <taxon>Bacillati</taxon>
        <taxon>Actinomycetota</taxon>
        <taxon>Actinomycetes</taxon>
        <taxon>Micrococcales</taxon>
        <taxon>Microbacteriaceae</taxon>
        <taxon>Microbacterium</taxon>
    </lineage>
</organism>
<accession>A0A443JIH2</accession>
<dbReference type="Proteomes" id="UP000285970">
    <property type="component" value="Unassembled WGS sequence"/>
</dbReference>
<dbReference type="RefSeq" id="WP_128217266.1">
    <property type="nucleotide sequence ID" value="NZ_RBZY01000016.1"/>
</dbReference>
<comment type="subcellular location">
    <subcellularLocation>
        <location evidence="5">Cell membrane</location>
        <topology evidence="5">Multi-pass membrane protein</topology>
    </subcellularLocation>
</comment>
<keyword evidence="1 5" id="KW-1003">Cell membrane</keyword>
<dbReference type="Pfam" id="PF03699">
    <property type="entry name" value="UPF0182"/>
    <property type="match status" value="1"/>
</dbReference>
<evidence type="ECO:0000256" key="1">
    <source>
        <dbReference type="ARBA" id="ARBA00022475"/>
    </source>
</evidence>
<dbReference type="HAMAP" id="MF_01600">
    <property type="entry name" value="UPF0182"/>
    <property type="match status" value="1"/>
</dbReference>
<feature type="transmembrane region" description="Helical" evidence="5">
    <location>
        <begin position="283"/>
        <end position="304"/>
    </location>
</feature>
<feature type="transmembrane region" description="Helical" evidence="5">
    <location>
        <begin position="165"/>
        <end position="191"/>
    </location>
</feature>
<feature type="transmembrane region" description="Helical" evidence="5">
    <location>
        <begin position="257"/>
        <end position="276"/>
    </location>
</feature>
<evidence type="ECO:0000256" key="5">
    <source>
        <dbReference type="HAMAP-Rule" id="MF_01600"/>
    </source>
</evidence>
<evidence type="ECO:0000313" key="7">
    <source>
        <dbReference type="EMBL" id="RWR20387.1"/>
    </source>
</evidence>
<dbReference type="GO" id="GO:0005576">
    <property type="term" value="C:extracellular region"/>
    <property type="evidence" value="ECO:0007669"/>
    <property type="project" value="TreeGrafter"/>
</dbReference>